<gene>
    <name evidence="1" type="ORF">RRG08_044235</name>
</gene>
<evidence type="ECO:0000313" key="1">
    <source>
        <dbReference type="EMBL" id="KAK3721227.1"/>
    </source>
</evidence>
<name>A0AAE1CP29_9GAST</name>
<dbReference type="EMBL" id="JAWDGP010007400">
    <property type="protein sequence ID" value="KAK3721227.1"/>
    <property type="molecule type" value="Genomic_DNA"/>
</dbReference>
<dbReference type="Proteomes" id="UP001283361">
    <property type="component" value="Unassembled WGS sequence"/>
</dbReference>
<evidence type="ECO:0000313" key="2">
    <source>
        <dbReference type="Proteomes" id="UP001283361"/>
    </source>
</evidence>
<reference evidence="1" key="1">
    <citation type="journal article" date="2023" name="G3 (Bethesda)">
        <title>A reference genome for the long-term kleptoplast-retaining sea slug Elysia crispata morphotype clarki.</title>
        <authorList>
            <person name="Eastman K.E."/>
            <person name="Pendleton A.L."/>
            <person name="Shaikh M.A."/>
            <person name="Suttiyut T."/>
            <person name="Ogas R."/>
            <person name="Tomko P."/>
            <person name="Gavelis G."/>
            <person name="Widhalm J.R."/>
            <person name="Wisecaver J.H."/>
        </authorList>
    </citation>
    <scope>NUCLEOTIDE SEQUENCE</scope>
    <source>
        <strain evidence="1">ECLA1</strain>
    </source>
</reference>
<comment type="caution">
    <text evidence="1">The sequence shown here is derived from an EMBL/GenBank/DDBJ whole genome shotgun (WGS) entry which is preliminary data.</text>
</comment>
<dbReference type="AlphaFoldDB" id="A0AAE1CP29"/>
<protein>
    <submittedName>
        <fullName evidence="1">Uncharacterized protein</fullName>
    </submittedName>
</protein>
<organism evidence="1 2">
    <name type="scientific">Elysia crispata</name>
    <name type="common">lettuce slug</name>
    <dbReference type="NCBI Taxonomy" id="231223"/>
    <lineage>
        <taxon>Eukaryota</taxon>
        <taxon>Metazoa</taxon>
        <taxon>Spiralia</taxon>
        <taxon>Lophotrochozoa</taxon>
        <taxon>Mollusca</taxon>
        <taxon>Gastropoda</taxon>
        <taxon>Heterobranchia</taxon>
        <taxon>Euthyneura</taxon>
        <taxon>Panpulmonata</taxon>
        <taxon>Sacoglossa</taxon>
        <taxon>Placobranchoidea</taxon>
        <taxon>Plakobranchidae</taxon>
        <taxon>Elysia</taxon>
    </lineage>
</organism>
<sequence>MHCVVYTSCQREVECPGPLFSCRVGDALCDVYELSERSGVSRSILNLEGPLFIEPQHGMSLAQKDEVRKLQRFGLATCSEGDV</sequence>
<proteinExistence type="predicted"/>
<accession>A0AAE1CP29</accession>
<keyword evidence="2" id="KW-1185">Reference proteome</keyword>